<reference evidence="5" key="1">
    <citation type="submission" date="2023-06" db="EMBL/GenBank/DDBJ databases">
        <title>Genome-scale phylogeny and comparative genomics of the fungal order Sordariales.</title>
        <authorList>
            <consortium name="Lawrence Berkeley National Laboratory"/>
            <person name="Hensen N."/>
            <person name="Bonometti L."/>
            <person name="Westerberg I."/>
            <person name="Brannstrom I.O."/>
            <person name="Guillou S."/>
            <person name="Cros-Aarteil S."/>
            <person name="Calhoun S."/>
            <person name="Haridas S."/>
            <person name="Kuo A."/>
            <person name="Mondo S."/>
            <person name="Pangilinan J."/>
            <person name="Riley R."/>
            <person name="Labutti K."/>
            <person name="Andreopoulos B."/>
            <person name="Lipzen A."/>
            <person name="Chen C."/>
            <person name="Yanf M."/>
            <person name="Daum C."/>
            <person name="Ng V."/>
            <person name="Clum A."/>
            <person name="Steindorff A."/>
            <person name="Ohm R."/>
            <person name="Martin F."/>
            <person name="Silar P."/>
            <person name="Natvig D."/>
            <person name="Lalanne C."/>
            <person name="Gautier V."/>
            <person name="Ament-Velasquez S.L."/>
            <person name="Kruys A."/>
            <person name="Hutchinson M.I."/>
            <person name="Powell A.J."/>
            <person name="Barry K."/>
            <person name="Miller A.N."/>
            <person name="Grigoriev I.V."/>
            <person name="Debuchy R."/>
            <person name="Gladieux P."/>
            <person name="Thoren M.H."/>
            <person name="Johannesson H."/>
        </authorList>
    </citation>
    <scope>NUCLEOTIDE SEQUENCE</scope>
    <source>
        <strain evidence="5">PSN4</strain>
    </source>
</reference>
<evidence type="ECO:0000313" key="5">
    <source>
        <dbReference type="EMBL" id="KAK1751368.1"/>
    </source>
</evidence>
<evidence type="ECO:0000313" key="6">
    <source>
        <dbReference type="Proteomes" id="UP001239445"/>
    </source>
</evidence>
<evidence type="ECO:0000256" key="1">
    <source>
        <dbReference type="ARBA" id="ARBA00008361"/>
    </source>
</evidence>
<organism evidence="5 6">
    <name type="scientific">Echria macrotheca</name>
    <dbReference type="NCBI Taxonomy" id="438768"/>
    <lineage>
        <taxon>Eukaryota</taxon>
        <taxon>Fungi</taxon>
        <taxon>Dikarya</taxon>
        <taxon>Ascomycota</taxon>
        <taxon>Pezizomycotina</taxon>
        <taxon>Sordariomycetes</taxon>
        <taxon>Sordariomycetidae</taxon>
        <taxon>Sordariales</taxon>
        <taxon>Schizotheciaceae</taxon>
        <taxon>Echria</taxon>
    </lineage>
</organism>
<keyword evidence="2 5" id="KW-0489">Methyltransferase</keyword>
<dbReference type="PANTHER" id="PTHR44942:SF4">
    <property type="entry name" value="METHYLTRANSFERASE TYPE 11 DOMAIN-CONTAINING PROTEIN"/>
    <property type="match status" value="1"/>
</dbReference>
<accession>A0AAJ0B6L6</accession>
<evidence type="ECO:0000259" key="4">
    <source>
        <dbReference type="Pfam" id="PF08241"/>
    </source>
</evidence>
<dbReference type="Proteomes" id="UP001239445">
    <property type="component" value="Unassembled WGS sequence"/>
</dbReference>
<keyword evidence="3" id="KW-0808">Transferase</keyword>
<sequence>MSTTTTTATAETPFLTGALAANTSFWRSYIASRPHPSEAFFQHIQTYHTTHGDPALTLAHDVGTGPGNIAERLLSYYANVIGSDLNAQALSAAPDLVSPNLVSRLRFIHSAAEDLAAHPELEHGTTDLITVSECIPLLDAPRALESFWSLLKPGGTLAIYFYGRPIFVGGAEPEVLDALYDKIATKICTFLLPFKGTPGFKFHQRGAEALVSQLDNIELDGGKWADVERWKWNGDVPLLFNSKEGYDFEFERVDRRQKGEQTHEVRDREWWADEWDADRVKAYLDSVYPGYKQKAGERYKEVEEGIEELRAKMGGKVKVSFPVVLILATKKEQV</sequence>
<feature type="domain" description="Methyltransferase type 11" evidence="4">
    <location>
        <begin position="61"/>
        <end position="159"/>
    </location>
</feature>
<dbReference type="InterPro" id="IPR051052">
    <property type="entry name" value="Diverse_substrate_MTase"/>
</dbReference>
<gene>
    <name evidence="5" type="ORF">QBC47DRAFT_364391</name>
</gene>
<dbReference type="InterPro" id="IPR013216">
    <property type="entry name" value="Methyltransf_11"/>
</dbReference>
<dbReference type="GO" id="GO:0008757">
    <property type="term" value="F:S-adenosylmethionine-dependent methyltransferase activity"/>
    <property type="evidence" value="ECO:0007669"/>
    <property type="project" value="InterPro"/>
</dbReference>
<dbReference type="GO" id="GO:0032259">
    <property type="term" value="P:methylation"/>
    <property type="evidence" value="ECO:0007669"/>
    <property type="project" value="UniProtKB-KW"/>
</dbReference>
<dbReference type="SUPFAM" id="SSF53335">
    <property type="entry name" value="S-adenosyl-L-methionine-dependent methyltransferases"/>
    <property type="match status" value="1"/>
</dbReference>
<name>A0AAJ0B6L6_9PEZI</name>
<dbReference type="EMBL" id="MU839842">
    <property type="protein sequence ID" value="KAK1751368.1"/>
    <property type="molecule type" value="Genomic_DNA"/>
</dbReference>
<dbReference type="AlphaFoldDB" id="A0AAJ0B6L6"/>
<comment type="caution">
    <text evidence="5">The sequence shown here is derived from an EMBL/GenBank/DDBJ whole genome shotgun (WGS) entry which is preliminary data.</text>
</comment>
<keyword evidence="6" id="KW-1185">Reference proteome</keyword>
<dbReference type="CDD" id="cd02440">
    <property type="entry name" value="AdoMet_MTases"/>
    <property type="match status" value="1"/>
</dbReference>
<comment type="similarity">
    <text evidence="1">Belongs to the methyltransferase superfamily.</text>
</comment>
<evidence type="ECO:0000256" key="3">
    <source>
        <dbReference type="ARBA" id="ARBA00022679"/>
    </source>
</evidence>
<dbReference type="InterPro" id="IPR029063">
    <property type="entry name" value="SAM-dependent_MTases_sf"/>
</dbReference>
<protein>
    <submittedName>
        <fullName evidence="5">S-adenosyl-L-methionine-dependent methyltransferase</fullName>
    </submittedName>
</protein>
<evidence type="ECO:0000256" key="2">
    <source>
        <dbReference type="ARBA" id="ARBA00022603"/>
    </source>
</evidence>
<dbReference type="PANTHER" id="PTHR44942">
    <property type="entry name" value="METHYLTRANSF_11 DOMAIN-CONTAINING PROTEIN"/>
    <property type="match status" value="1"/>
</dbReference>
<dbReference type="Gene3D" id="3.40.50.150">
    <property type="entry name" value="Vaccinia Virus protein VP39"/>
    <property type="match status" value="1"/>
</dbReference>
<proteinExistence type="inferred from homology"/>
<dbReference type="Pfam" id="PF08241">
    <property type="entry name" value="Methyltransf_11"/>
    <property type="match status" value="1"/>
</dbReference>